<dbReference type="AlphaFoldDB" id="A0A1R2CNX9"/>
<evidence type="ECO:0000256" key="1">
    <source>
        <dbReference type="ARBA" id="ARBA00022723"/>
    </source>
</evidence>
<dbReference type="GO" id="GO:0008270">
    <property type="term" value="F:zinc ion binding"/>
    <property type="evidence" value="ECO:0007669"/>
    <property type="project" value="UniProtKB-KW"/>
</dbReference>
<feature type="zinc finger region" description="C3H1-type" evidence="5">
    <location>
        <begin position="110"/>
        <end position="138"/>
    </location>
</feature>
<dbReference type="OrthoDB" id="311853at2759"/>
<dbReference type="GO" id="GO:0045892">
    <property type="term" value="P:negative regulation of DNA-templated transcription"/>
    <property type="evidence" value="ECO:0007669"/>
    <property type="project" value="InterPro"/>
</dbReference>
<dbReference type="Gene3D" id="4.10.1000.10">
    <property type="entry name" value="Zinc finger, CCCH-type"/>
    <property type="match status" value="2"/>
</dbReference>
<dbReference type="Proteomes" id="UP000187209">
    <property type="component" value="Unassembled WGS sequence"/>
</dbReference>
<feature type="domain" description="C3H1-type" evidence="6">
    <location>
        <begin position="85"/>
        <end position="109"/>
    </location>
</feature>
<reference evidence="7 8" key="1">
    <citation type="submission" date="2016-11" db="EMBL/GenBank/DDBJ databases">
        <title>The macronuclear genome of Stentor coeruleus: a giant cell with tiny introns.</title>
        <authorList>
            <person name="Slabodnick M."/>
            <person name="Ruby J.G."/>
            <person name="Reiff S.B."/>
            <person name="Swart E.C."/>
            <person name="Gosai S."/>
            <person name="Prabakaran S."/>
            <person name="Witkowska E."/>
            <person name="Larue G.E."/>
            <person name="Fisher S."/>
            <person name="Freeman R.M."/>
            <person name="Gunawardena J."/>
            <person name="Chu W."/>
            <person name="Stover N.A."/>
            <person name="Gregory B.D."/>
            <person name="Nowacki M."/>
            <person name="Derisi J."/>
            <person name="Roy S.W."/>
            <person name="Marshall W.F."/>
            <person name="Sood P."/>
        </authorList>
    </citation>
    <scope>NUCLEOTIDE SEQUENCE [LARGE SCALE GENOMIC DNA]</scope>
    <source>
        <strain evidence="7">WM001</strain>
    </source>
</reference>
<dbReference type="Pfam" id="PF14608">
    <property type="entry name" value="zf-CCCH_2"/>
    <property type="match status" value="2"/>
</dbReference>
<keyword evidence="1 5" id="KW-0479">Metal-binding</keyword>
<gene>
    <name evidence="7" type="ORF">SteCoe_6883</name>
</gene>
<dbReference type="GO" id="GO:0005634">
    <property type="term" value="C:nucleus"/>
    <property type="evidence" value="ECO:0007669"/>
    <property type="project" value="TreeGrafter"/>
</dbReference>
<dbReference type="SMART" id="SM00356">
    <property type="entry name" value="ZnF_C3H1"/>
    <property type="match status" value="3"/>
</dbReference>
<dbReference type="GO" id="GO:0003723">
    <property type="term" value="F:RNA binding"/>
    <property type="evidence" value="ECO:0007669"/>
    <property type="project" value="InterPro"/>
</dbReference>
<keyword evidence="8" id="KW-1185">Reference proteome</keyword>
<sequence length="208" mass="24276">MQSDLEDGELPEEPIIPIKRKRENTAKIENVAKFEKFQRVEKIERVEKFVKVDKIREKTVKCKFWENGACTKGNDCKYLHAGDINIKNELCKYFLTSCCLKGDLCGYSHDTTKFPCKYFHGVGVCNAGNECKFSHVRLTPEEIPKFIQENEVYLMQVQKYKGTTNLGNIFNVYLRHKEFEKSLKADNDEKKTRTEGQRDYLGEKFSAY</sequence>
<comment type="caution">
    <text evidence="7">The sequence shown here is derived from an EMBL/GenBank/DDBJ whole genome shotgun (WGS) entry which is preliminary data.</text>
</comment>
<dbReference type="EMBL" id="MPUH01000097">
    <property type="protein sequence ID" value="OMJ90709.1"/>
    <property type="molecule type" value="Genomic_DNA"/>
</dbReference>
<dbReference type="SUPFAM" id="SSF90229">
    <property type="entry name" value="CCCH zinc finger"/>
    <property type="match status" value="3"/>
</dbReference>
<evidence type="ECO:0000256" key="2">
    <source>
        <dbReference type="ARBA" id="ARBA00022737"/>
    </source>
</evidence>
<organism evidence="7 8">
    <name type="scientific">Stentor coeruleus</name>
    <dbReference type="NCBI Taxonomy" id="5963"/>
    <lineage>
        <taxon>Eukaryota</taxon>
        <taxon>Sar</taxon>
        <taxon>Alveolata</taxon>
        <taxon>Ciliophora</taxon>
        <taxon>Postciliodesmatophora</taxon>
        <taxon>Heterotrichea</taxon>
        <taxon>Heterotrichida</taxon>
        <taxon>Stentoridae</taxon>
        <taxon>Stentor</taxon>
    </lineage>
</organism>
<evidence type="ECO:0000256" key="3">
    <source>
        <dbReference type="ARBA" id="ARBA00022771"/>
    </source>
</evidence>
<feature type="domain" description="C3H1-type" evidence="6">
    <location>
        <begin position="56"/>
        <end position="83"/>
    </location>
</feature>
<feature type="domain" description="C3H1-type" evidence="6">
    <location>
        <begin position="110"/>
        <end position="138"/>
    </location>
</feature>
<evidence type="ECO:0000259" key="6">
    <source>
        <dbReference type="PROSITE" id="PS50103"/>
    </source>
</evidence>
<keyword evidence="4 5" id="KW-0862">Zinc</keyword>
<dbReference type="InterPro" id="IPR000571">
    <property type="entry name" value="Znf_CCCH"/>
</dbReference>
<keyword evidence="2" id="KW-0677">Repeat</keyword>
<protein>
    <recommendedName>
        <fullName evidence="6">C3H1-type domain-containing protein</fullName>
    </recommendedName>
</protein>
<dbReference type="Pfam" id="PF18345">
    <property type="entry name" value="zf_CCCH_4"/>
    <property type="match status" value="1"/>
</dbReference>
<feature type="zinc finger region" description="C3H1-type" evidence="5">
    <location>
        <begin position="85"/>
        <end position="109"/>
    </location>
</feature>
<accession>A0A1R2CNX9</accession>
<name>A0A1R2CNX9_9CILI</name>
<dbReference type="PANTHER" id="PTHR13119:SF12">
    <property type="entry name" value="PROTEIN SUPPRESSOR OF SABLE"/>
    <property type="match status" value="1"/>
</dbReference>
<evidence type="ECO:0000256" key="5">
    <source>
        <dbReference type="PROSITE-ProRule" id="PRU00723"/>
    </source>
</evidence>
<keyword evidence="3 5" id="KW-0863">Zinc-finger</keyword>
<feature type="zinc finger region" description="C3H1-type" evidence="5">
    <location>
        <begin position="56"/>
        <end position="83"/>
    </location>
</feature>
<dbReference type="PROSITE" id="PS50103">
    <property type="entry name" value="ZF_C3H1"/>
    <property type="match status" value="3"/>
</dbReference>
<dbReference type="InterPro" id="IPR036855">
    <property type="entry name" value="Znf_CCCH_sf"/>
</dbReference>
<dbReference type="InterPro" id="IPR045124">
    <property type="entry name" value="Su(sable)-like"/>
</dbReference>
<evidence type="ECO:0000313" key="8">
    <source>
        <dbReference type="Proteomes" id="UP000187209"/>
    </source>
</evidence>
<proteinExistence type="predicted"/>
<dbReference type="PANTHER" id="PTHR13119">
    <property type="entry name" value="ZINC FINGER CCCH DOMAIN-CONTAINING PROTEI"/>
    <property type="match status" value="1"/>
</dbReference>
<evidence type="ECO:0000313" key="7">
    <source>
        <dbReference type="EMBL" id="OMJ90709.1"/>
    </source>
</evidence>
<evidence type="ECO:0000256" key="4">
    <source>
        <dbReference type="ARBA" id="ARBA00022833"/>
    </source>
</evidence>